<name>A0A345UMY9_9BACT</name>
<protein>
    <submittedName>
        <fullName evidence="1">Uncharacterized protein</fullName>
    </submittedName>
</protein>
<dbReference type="Proteomes" id="UP000254808">
    <property type="component" value="Chromosome"/>
</dbReference>
<keyword evidence="2" id="KW-1185">Reference proteome</keyword>
<dbReference type="RefSeq" id="WP_114984995.1">
    <property type="nucleotide sequence ID" value="NZ_CP027806.1"/>
</dbReference>
<dbReference type="KEGG" id="cprv:CYPRO_2599"/>
<dbReference type="AlphaFoldDB" id="A0A345UMY9"/>
<dbReference type="EMBL" id="CP027806">
    <property type="protein sequence ID" value="AXJ01841.1"/>
    <property type="molecule type" value="Genomic_DNA"/>
</dbReference>
<dbReference type="OrthoDB" id="1386348at2"/>
<evidence type="ECO:0000313" key="1">
    <source>
        <dbReference type="EMBL" id="AXJ01841.1"/>
    </source>
</evidence>
<evidence type="ECO:0000313" key="2">
    <source>
        <dbReference type="Proteomes" id="UP000254808"/>
    </source>
</evidence>
<reference evidence="1 2" key="1">
    <citation type="submission" date="2018-03" db="EMBL/GenBank/DDBJ databases">
        <title>Phenotypic and genomic properties of Cyclonatronum proteinivorum gen. nov., sp. nov., a haloalkaliphilic bacteroidete from soda lakes possessing Na+-translocating rhodopsin.</title>
        <authorList>
            <person name="Toshchakov S.V."/>
            <person name="Korzhenkov A."/>
            <person name="Samarov N.I."/>
            <person name="Kublanov I.V."/>
            <person name="Muntyan M.S."/>
            <person name="Sorokin D.Y."/>
        </authorList>
    </citation>
    <scope>NUCLEOTIDE SEQUENCE [LARGE SCALE GENOMIC DNA]</scope>
    <source>
        <strain evidence="1 2">Omega</strain>
    </source>
</reference>
<sequence length="179" mass="20338">MIRKLNSEKKKEVKKKSVFKGLSERALNVLVMNRIDNLEVFLSYHRRFGDFTTLRHCGKKTNTELLDFADTLIAMQQEAGTEQHSENIAGEGQASAERSLKRRNIKSEVISGYHQIPPRPKNVLFMNGIIGAEAFLQYFKDNGDFLTLMGCGNKTNATLIEYAEKLIELLSEEDQIKSP</sequence>
<accession>A0A345UMY9</accession>
<gene>
    <name evidence="1" type="ORF">CYPRO_2599</name>
</gene>
<proteinExistence type="predicted"/>
<organism evidence="1 2">
    <name type="scientific">Cyclonatronum proteinivorum</name>
    <dbReference type="NCBI Taxonomy" id="1457365"/>
    <lineage>
        <taxon>Bacteria</taxon>
        <taxon>Pseudomonadati</taxon>
        <taxon>Balneolota</taxon>
        <taxon>Balneolia</taxon>
        <taxon>Balneolales</taxon>
        <taxon>Cyclonatronaceae</taxon>
        <taxon>Cyclonatronum</taxon>
    </lineage>
</organism>